<proteinExistence type="predicted"/>
<organism evidence="2 3">
    <name type="scientific">Actinomadura sediminis</name>
    <dbReference type="NCBI Taxonomy" id="1038904"/>
    <lineage>
        <taxon>Bacteria</taxon>
        <taxon>Bacillati</taxon>
        <taxon>Actinomycetota</taxon>
        <taxon>Actinomycetes</taxon>
        <taxon>Streptosporangiales</taxon>
        <taxon>Thermomonosporaceae</taxon>
        <taxon>Actinomadura</taxon>
    </lineage>
</organism>
<evidence type="ECO:0000259" key="1">
    <source>
        <dbReference type="Pfam" id="PF04149"/>
    </source>
</evidence>
<protein>
    <submittedName>
        <fullName evidence="2">DUF397 domain-containing protein</fullName>
    </submittedName>
</protein>
<dbReference type="RefSeq" id="WP_378296698.1">
    <property type="nucleotide sequence ID" value="NZ_JBHTJA010000005.1"/>
</dbReference>
<keyword evidence="3" id="KW-1185">Reference proteome</keyword>
<dbReference type="InterPro" id="IPR007278">
    <property type="entry name" value="DUF397"/>
</dbReference>
<sequence>MWRKSKHSTAQGGDCVEVADVLGNIAVRDSKDPDGPRVVVPREAFAALVADLKR</sequence>
<name>A0ABW3EHG3_9ACTN</name>
<comment type="caution">
    <text evidence="2">The sequence shown here is derived from an EMBL/GenBank/DDBJ whole genome shotgun (WGS) entry which is preliminary data.</text>
</comment>
<gene>
    <name evidence="2" type="ORF">ACFQ11_05135</name>
</gene>
<feature type="domain" description="DUF397" evidence="1">
    <location>
        <begin position="2"/>
        <end position="53"/>
    </location>
</feature>
<dbReference type="EMBL" id="JBHTJA010000005">
    <property type="protein sequence ID" value="MFD0899764.1"/>
    <property type="molecule type" value="Genomic_DNA"/>
</dbReference>
<dbReference type="Proteomes" id="UP001596972">
    <property type="component" value="Unassembled WGS sequence"/>
</dbReference>
<evidence type="ECO:0000313" key="2">
    <source>
        <dbReference type="EMBL" id="MFD0899764.1"/>
    </source>
</evidence>
<reference evidence="3" key="1">
    <citation type="journal article" date="2019" name="Int. J. Syst. Evol. Microbiol.">
        <title>The Global Catalogue of Microorganisms (GCM) 10K type strain sequencing project: providing services to taxonomists for standard genome sequencing and annotation.</title>
        <authorList>
            <consortium name="The Broad Institute Genomics Platform"/>
            <consortium name="The Broad Institute Genome Sequencing Center for Infectious Disease"/>
            <person name="Wu L."/>
            <person name="Ma J."/>
        </authorList>
    </citation>
    <scope>NUCLEOTIDE SEQUENCE [LARGE SCALE GENOMIC DNA]</scope>
    <source>
        <strain evidence="3">JCM 31202</strain>
    </source>
</reference>
<evidence type="ECO:0000313" key="3">
    <source>
        <dbReference type="Proteomes" id="UP001596972"/>
    </source>
</evidence>
<accession>A0ABW3EHG3</accession>
<dbReference type="Pfam" id="PF04149">
    <property type="entry name" value="DUF397"/>
    <property type="match status" value="1"/>
</dbReference>